<name>A0ABD1J302_9TELE</name>
<dbReference type="SMART" id="SM00181">
    <property type="entry name" value="EGF"/>
    <property type="match status" value="3"/>
</dbReference>
<dbReference type="PROSITE" id="PS00022">
    <property type="entry name" value="EGF_1"/>
    <property type="match status" value="1"/>
</dbReference>
<dbReference type="PROSITE" id="PS00010">
    <property type="entry name" value="ASX_HYDROXYL"/>
    <property type="match status" value="1"/>
</dbReference>
<proteinExistence type="predicted"/>
<evidence type="ECO:0000256" key="10">
    <source>
        <dbReference type="SAM" id="MobiDB-lite"/>
    </source>
</evidence>
<feature type="compositionally biased region" description="Low complexity" evidence="10">
    <location>
        <begin position="725"/>
        <end position="753"/>
    </location>
</feature>
<feature type="compositionally biased region" description="Basic and acidic residues" evidence="10">
    <location>
        <begin position="259"/>
        <end position="271"/>
    </location>
</feature>
<feature type="compositionally biased region" description="Basic and acidic residues" evidence="10">
    <location>
        <begin position="142"/>
        <end position="214"/>
    </location>
</feature>
<keyword evidence="7 9" id="KW-1015">Disulfide bond</keyword>
<feature type="compositionally biased region" description="Polar residues" evidence="10">
    <location>
        <begin position="287"/>
        <end position="300"/>
    </location>
</feature>
<comment type="caution">
    <text evidence="14">The sequence shown here is derived from an EMBL/GenBank/DDBJ whole genome shotgun (WGS) entry which is preliminary data.</text>
</comment>
<dbReference type="CDD" id="cd00054">
    <property type="entry name" value="EGF_CA"/>
    <property type="match status" value="1"/>
</dbReference>
<feature type="compositionally biased region" description="Basic and acidic residues" evidence="10">
    <location>
        <begin position="679"/>
        <end position="689"/>
    </location>
</feature>
<feature type="compositionally biased region" description="Basic and acidic residues" evidence="10">
    <location>
        <begin position="339"/>
        <end position="350"/>
    </location>
</feature>
<keyword evidence="3 9" id="KW-0245">EGF-like domain</keyword>
<dbReference type="PROSITE" id="PS01187">
    <property type="entry name" value="EGF_CA"/>
    <property type="match status" value="1"/>
</dbReference>
<dbReference type="SUPFAM" id="SSF57196">
    <property type="entry name" value="EGF/Laminin"/>
    <property type="match status" value="2"/>
</dbReference>
<accession>A0ABD1J302</accession>
<dbReference type="InterPro" id="IPR000742">
    <property type="entry name" value="EGF"/>
</dbReference>
<evidence type="ECO:0000256" key="11">
    <source>
        <dbReference type="SAM" id="Phobius"/>
    </source>
</evidence>
<dbReference type="InterPro" id="IPR018097">
    <property type="entry name" value="EGF_Ca-bd_CS"/>
</dbReference>
<reference evidence="14 15" key="1">
    <citation type="submission" date="2024-09" db="EMBL/GenBank/DDBJ databases">
        <title>A chromosome-level genome assembly of Gray's grenadier anchovy, Coilia grayii.</title>
        <authorList>
            <person name="Fu Z."/>
        </authorList>
    </citation>
    <scope>NUCLEOTIDE SEQUENCE [LARGE SCALE GENOMIC DNA]</scope>
    <source>
        <strain evidence="14">G4</strain>
        <tissue evidence="14">Muscle</tissue>
    </source>
</reference>
<feature type="compositionally biased region" description="Low complexity" evidence="10">
    <location>
        <begin position="596"/>
        <end position="627"/>
    </location>
</feature>
<feature type="compositionally biased region" description="Polar residues" evidence="10">
    <location>
        <begin position="501"/>
        <end position="510"/>
    </location>
</feature>
<keyword evidence="4 12" id="KW-0732">Signal</keyword>
<dbReference type="Pfam" id="PF07645">
    <property type="entry name" value="EGF_CA"/>
    <property type="match status" value="1"/>
</dbReference>
<feature type="compositionally biased region" description="Polar residues" evidence="10">
    <location>
        <begin position="693"/>
        <end position="723"/>
    </location>
</feature>
<feature type="transmembrane region" description="Helical" evidence="11">
    <location>
        <begin position="1022"/>
        <end position="1047"/>
    </location>
</feature>
<feature type="compositionally biased region" description="Basic and acidic residues" evidence="10">
    <location>
        <begin position="221"/>
        <end position="250"/>
    </location>
</feature>
<dbReference type="Gene3D" id="2.10.25.10">
    <property type="entry name" value="Laminin"/>
    <property type="match status" value="2"/>
</dbReference>
<feature type="compositionally biased region" description="Polar residues" evidence="10">
    <location>
        <begin position="575"/>
        <end position="587"/>
    </location>
</feature>
<dbReference type="EMBL" id="JBHFQA010000020">
    <property type="protein sequence ID" value="KAL2081568.1"/>
    <property type="molecule type" value="Genomic_DNA"/>
</dbReference>
<keyword evidence="11" id="KW-1133">Transmembrane helix</keyword>
<feature type="chain" id="PRO_5044864304" description="EGF-like domain-containing protein" evidence="12">
    <location>
        <begin position="27"/>
        <end position="1154"/>
    </location>
</feature>
<evidence type="ECO:0000313" key="14">
    <source>
        <dbReference type="EMBL" id="KAL2081568.1"/>
    </source>
</evidence>
<evidence type="ECO:0000256" key="8">
    <source>
        <dbReference type="ARBA" id="ARBA00023180"/>
    </source>
</evidence>
<dbReference type="InterPro" id="IPR049883">
    <property type="entry name" value="NOTCH1_EGF-like"/>
</dbReference>
<sequence length="1154" mass="124807">METCTLRVIDHLVLIVLFTLVKSLDGTFTPRTATDSIDSTLVSRGFSSVAFTDLSKTALPEELATSRTDYMKETSTDFGDSLVGITDIPRDFSEKSHTEMKSATELKSYSSTEAFTAERTTTHHSTESVSSSTARTASDSSITEREHTEPEHTEPAHTERQRTELEATEREHTEPDHTQRQHTEQGHTVREHTERGRMELVPTEREPTEREPTEPVHTQRQHTEPEHTEPEHTERGRTEPEYTKPERTDFTHLPPILSRDSRRSLEARTIRESPAVSRPSTGDPDAPSQTDSTYVSSTISRAGERTLLSVTSNSTSPYTTTDDFGPSEVSSKAFIWGERTGEPTHSRGTSEGDGSTSTGFDLTATISDSQRTPNGSEGGFSETKGHDPSTWTQSQTSQPNVTQQGFEQTSDTDVIFSSTPPLTVLNDSNNNRGWGTDADGRTDMTDTGHTHNDETSHTGLQDGVRSSTSPSLSSESDHSSTPQQVGGERTVTGVVGDRLSTEPSTGSVSTGRLEETDGVQPLTEEGTTIILGLTTASPAVRGGTVTGDVLLFKFPSGQQPFTPETEGPTEPNETLRPTASEPSTPGPQHTEREGGTPTDAPTFSTPAPPTTTIASSSTTTIPTTITTRLLEPSTSVESQTQPTTIITTDTTQGPAPSTPSTPSRSVAPPSRTGGPHTSTRPEEEGRDGGKLSTDVTTLHLETSTATPGNTTAQHRPTTASYAKSTAPTPALPAHTTQSRTTTTQPPPTTATTHADIKPTTPTPGLRCGAHVCANGGTCVMRAGNTHSCVCLPAWTGPSCTKDVNECESSPCPSGSTCVNTNGSFSCECPLGSDLENGRECTKVKTFLGSFSVNSTHSSSLHEVEGEIKHLLNASLSILRGYIRSSCHWKGSVRNGSGEWSLKAVNMFSISADVNGTVVLNSIQLALRNCSQHPAHCRVHGHRLSYHAESLCKVQNHQCDPARSVCRDDSGAPYCECREGYYKHNEQDKTCLACGDGYQLKNGVCVNCTFGFGGFNCTNFYKLIAIVVAPAVGGLLLILTIALIVTCCRKDKNDINKIIFKSGDLQMSPYADFPKSNRVSMEWGRETIEMQENGSTKNLLQMTDIYYSPALRNSDLERNGLYPFSGLPGSRHSCIYPAQWNPSFICDDSRRRDYF</sequence>
<feature type="compositionally biased region" description="Polar residues" evidence="10">
    <location>
        <begin position="364"/>
        <end position="375"/>
    </location>
</feature>
<evidence type="ECO:0000256" key="7">
    <source>
        <dbReference type="ARBA" id="ARBA00023157"/>
    </source>
</evidence>
<dbReference type="GO" id="GO:0005886">
    <property type="term" value="C:plasma membrane"/>
    <property type="evidence" value="ECO:0007669"/>
    <property type="project" value="UniProtKB-SubCell"/>
</dbReference>
<evidence type="ECO:0000256" key="5">
    <source>
        <dbReference type="ARBA" id="ARBA00022737"/>
    </source>
</evidence>
<keyword evidence="5" id="KW-0677">Repeat</keyword>
<feature type="compositionally biased region" description="Polar residues" evidence="10">
    <location>
        <begin position="308"/>
        <end position="322"/>
    </location>
</feature>
<evidence type="ECO:0000313" key="15">
    <source>
        <dbReference type="Proteomes" id="UP001591681"/>
    </source>
</evidence>
<evidence type="ECO:0000256" key="3">
    <source>
        <dbReference type="ARBA" id="ARBA00022536"/>
    </source>
</evidence>
<organism evidence="14 15">
    <name type="scientific">Coilia grayii</name>
    <name type="common">Gray's grenadier anchovy</name>
    <dbReference type="NCBI Taxonomy" id="363190"/>
    <lineage>
        <taxon>Eukaryota</taxon>
        <taxon>Metazoa</taxon>
        <taxon>Chordata</taxon>
        <taxon>Craniata</taxon>
        <taxon>Vertebrata</taxon>
        <taxon>Euteleostomi</taxon>
        <taxon>Actinopterygii</taxon>
        <taxon>Neopterygii</taxon>
        <taxon>Teleostei</taxon>
        <taxon>Clupei</taxon>
        <taxon>Clupeiformes</taxon>
        <taxon>Clupeoidei</taxon>
        <taxon>Engraulidae</taxon>
        <taxon>Coilinae</taxon>
        <taxon>Coilia</taxon>
    </lineage>
</organism>
<evidence type="ECO:0000256" key="4">
    <source>
        <dbReference type="ARBA" id="ARBA00022729"/>
    </source>
</evidence>
<evidence type="ECO:0000256" key="9">
    <source>
        <dbReference type="PROSITE-ProRule" id="PRU00076"/>
    </source>
</evidence>
<dbReference type="PROSITE" id="PS50026">
    <property type="entry name" value="EGF_3"/>
    <property type="match status" value="2"/>
</dbReference>
<gene>
    <name evidence="14" type="ORF">ACEWY4_023421</name>
</gene>
<feature type="compositionally biased region" description="Low complexity" evidence="10">
    <location>
        <begin position="127"/>
        <end position="141"/>
    </location>
</feature>
<dbReference type="Proteomes" id="UP001591681">
    <property type="component" value="Unassembled WGS sequence"/>
</dbReference>
<dbReference type="AlphaFoldDB" id="A0ABD1J302"/>
<protein>
    <recommendedName>
        <fullName evidence="13">EGF-like domain-containing protein</fullName>
    </recommendedName>
</protein>
<feature type="disulfide bond" evidence="9">
    <location>
        <begin position="790"/>
        <end position="799"/>
    </location>
</feature>
<feature type="region of interest" description="Disordered" evidence="10">
    <location>
        <begin position="116"/>
        <end position="524"/>
    </location>
</feature>
<feature type="signal peptide" evidence="12">
    <location>
        <begin position="1"/>
        <end position="26"/>
    </location>
</feature>
<feature type="region of interest" description="Disordered" evidence="10">
    <location>
        <begin position="555"/>
        <end position="757"/>
    </location>
</feature>
<keyword evidence="8" id="KW-0325">Glycoprotein</keyword>
<dbReference type="InterPro" id="IPR001881">
    <property type="entry name" value="EGF-like_Ca-bd_dom"/>
</dbReference>
<feature type="compositionally biased region" description="Low complexity" evidence="10">
    <location>
        <begin position="639"/>
        <end position="672"/>
    </location>
</feature>
<comment type="caution">
    <text evidence="9">Lacks conserved residue(s) required for the propagation of feature annotation.</text>
</comment>
<evidence type="ECO:0000256" key="2">
    <source>
        <dbReference type="ARBA" id="ARBA00022475"/>
    </source>
</evidence>
<feature type="compositionally biased region" description="Low complexity" evidence="10">
    <location>
        <begin position="485"/>
        <end position="496"/>
    </location>
</feature>
<feature type="compositionally biased region" description="Low complexity" evidence="10">
    <location>
        <begin position="560"/>
        <end position="574"/>
    </location>
</feature>
<dbReference type="InterPro" id="IPR000152">
    <property type="entry name" value="EGF-type_Asp/Asn_hydroxyl_site"/>
</dbReference>
<feature type="domain" description="EGF-like" evidence="13">
    <location>
        <begin position="763"/>
        <end position="800"/>
    </location>
</feature>
<dbReference type="PANTHER" id="PTHR24037">
    <property type="entry name" value="HEART DEVELOPMENT PROTEIN WITH EGF-LIKE DOMAINS 1"/>
    <property type="match status" value="1"/>
</dbReference>
<comment type="subcellular location">
    <subcellularLocation>
        <location evidence="1">Cell membrane</location>
    </subcellularLocation>
</comment>
<evidence type="ECO:0000259" key="13">
    <source>
        <dbReference type="PROSITE" id="PS50026"/>
    </source>
</evidence>
<keyword evidence="11" id="KW-0812">Transmembrane</keyword>
<feature type="domain" description="EGF-like" evidence="13">
    <location>
        <begin position="802"/>
        <end position="841"/>
    </location>
</feature>
<evidence type="ECO:0000256" key="6">
    <source>
        <dbReference type="ARBA" id="ARBA00023136"/>
    </source>
</evidence>
<evidence type="ECO:0000256" key="12">
    <source>
        <dbReference type="SAM" id="SignalP"/>
    </source>
</evidence>
<dbReference type="SMART" id="SM00179">
    <property type="entry name" value="EGF_CA"/>
    <property type="match status" value="3"/>
</dbReference>
<evidence type="ECO:0000256" key="1">
    <source>
        <dbReference type="ARBA" id="ARBA00004236"/>
    </source>
</evidence>
<keyword evidence="6 11" id="KW-0472">Membrane</keyword>
<feature type="compositionally biased region" description="Basic and acidic residues" evidence="10">
    <location>
        <begin position="438"/>
        <end position="456"/>
    </location>
</feature>
<dbReference type="PANTHER" id="PTHR24037:SF3">
    <property type="entry name" value="PROTEIN HEG HOMOLOG 1"/>
    <property type="match status" value="1"/>
</dbReference>
<keyword evidence="15" id="KW-1185">Reference proteome</keyword>
<keyword evidence="2" id="KW-1003">Cell membrane</keyword>
<feature type="compositionally biased region" description="Polar residues" evidence="10">
    <location>
        <begin position="389"/>
        <end position="433"/>
    </location>
</feature>